<dbReference type="Gene3D" id="3.40.109.10">
    <property type="entry name" value="NADH Oxidase"/>
    <property type="match status" value="1"/>
</dbReference>
<dbReference type="GO" id="GO:0016491">
    <property type="term" value="F:oxidoreductase activity"/>
    <property type="evidence" value="ECO:0007669"/>
    <property type="project" value="InterPro"/>
</dbReference>
<dbReference type="Proteomes" id="UP000008544">
    <property type="component" value="Chromosome"/>
</dbReference>
<gene>
    <name evidence="2" type="ordered locus">Daud_0318</name>
</gene>
<accession>B1I0W4</accession>
<dbReference type="CDD" id="cd02142">
    <property type="entry name" value="McbC_SagB-like_oxidoreductase"/>
    <property type="match status" value="1"/>
</dbReference>
<dbReference type="InterPro" id="IPR052544">
    <property type="entry name" value="Bacteriocin_Proc_Enz"/>
</dbReference>
<dbReference type="STRING" id="477974.Daud_0318"/>
<evidence type="ECO:0000313" key="3">
    <source>
        <dbReference type="Proteomes" id="UP000008544"/>
    </source>
</evidence>
<evidence type="ECO:0000313" key="2">
    <source>
        <dbReference type="EMBL" id="ACA58878.1"/>
    </source>
</evidence>
<dbReference type="PANTHER" id="PTHR43745:SF2">
    <property type="entry name" value="NITROREDUCTASE MJ1384-RELATED"/>
    <property type="match status" value="1"/>
</dbReference>
<dbReference type="eggNOG" id="COG0778">
    <property type="taxonomic scope" value="Bacteria"/>
</dbReference>
<sequence>MVLTAAGCATGKEAARNRVPADPGENIAREVAGGKAIALPASRLTGEMSLEAAVAGRRSERSFRAAPLKLEQLAQLLWAAQGITDPHPDPAQRFRRAAPSAGAQYPLDLYPVVGEIEGLEAGIYRYCPQEHALGLLTPGDRRRQLARACLGQMFVAAAPVAVVITATYDRITDRYGERGIRYAHMEVGHVGQNIHLQAEALGLGTVVVGAFQDEEVAEVLQLPRKEAPLYVMPVGIIQS</sequence>
<proteinExistence type="predicted"/>
<dbReference type="PANTHER" id="PTHR43745">
    <property type="entry name" value="NITROREDUCTASE MJ1384-RELATED"/>
    <property type="match status" value="1"/>
</dbReference>
<dbReference type="InterPro" id="IPR000415">
    <property type="entry name" value="Nitroreductase-like"/>
</dbReference>
<dbReference type="EMBL" id="CP000860">
    <property type="protein sequence ID" value="ACA58878.1"/>
    <property type="molecule type" value="Genomic_DNA"/>
</dbReference>
<dbReference type="KEGG" id="dau:Daud_0318"/>
<dbReference type="HOGENOM" id="CLU_059362_3_1_9"/>
<name>B1I0W4_DESAP</name>
<feature type="domain" description="Nitroreductase" evidence="1">
    <location>
        <begin position="54"/>
        <end position="235"/>
    </location>
</feature>
<reference evidence="3" key="1">
    <citation type="submission" date="2007-10" db="EMBL/GenBank/DDBJ databases">
        <title>Complete sequence of chromosome of Desulforudis audaxviator MP104C.</title>
        <authorList>
            <person name="Copeland A."/>
            <person name="Lucas S."/>
            <person name="Lapidus A."/>
            <person name="Barry K."/>
            <person name="Glavina del Rio T."/>
            <person name="Dalin E."/>
            <person name="Tice H."/>
            <person name="Bruce D."/>
            <person name="Pitluck S."/>
            <person name="Lowry S.R."/>
            <person name="Larimer F."/>
            <person name="Land M.L."/>
            <person name="Hauser L."/>
            <person name="Kyrpides N."/>
            <person name="Ivanova N.N."/>
            <person name="Richardson P."/>
        </authorList>
    </citation>
    <scope>NUCLEOTIDE SEQUENCE [LARGE SCALE GENOMIC DNA]</scope>
    <source>
        <strain evidence="3">MP104C</strain>
    </source>
</reference>
<reference evidence="2 3" key="2">
    <citation type="journal article" date="2008" name="Science">
        <title>Environmental genomics reveals a single-species ecosystem deep within Earth.</title>
        <authorList>
            <person name="Chivian D."/>
            <person name="Brodie E.L."/>
            <person name="Alm E.J."/>
            <person name="Culley D.E."/>
            <person name="Dehal P.S."/>
            <person name="Desantis T.Z."/>
            <person name="Gihring T.M."/>
            <person name="Lapidus A."/>
            <person name="Lin L.H."/>
            <person name="Lowry S.R."/>
            <person name="Moser D.P."/>
            <person name="Richardson P.M."/>
            <person name="Southam G."/>
            <person name="Wanger G."/>
            <person name="Pratt L.M."/>
            <person name="Andersen G.L."/>
            <person name="Hazen T.C."/>
            <person name="Brockman F.J."/>
            <person name="Arkin A.P."/>
            <person name="Onstott T.C."/>
        </authorList>
    </citation>
    <scope>NUCLEOTIDE SEQUENCE [LARGE SCALE GENOMIC DNA]</scope>
    <source>
        <strain evidence="2 3">MP104C</strain>
    </source>
</reference>
<dbReference type="NCBIfam" id="TIGR03605">
    <property type="entry name" value="antibiot_sagB"/>
    <property type="match status" value="1"/>
</dbReference>
<protein>
    <submittedName>
        <fullName evidence="2">Nitroreductase</fullName>
    </submittedName>
</protein>
<keyword evidence="3" id="KW-1185">Reference proteome</keyword>
<dbReference type="Pfam" id="PF00881">
    <property type="entry name" value="Nitroreductase"/>
    <property type="match status" value="1"/>
</dbReference>
<dbReference type="OrthoDB" id="9801593at2"/>
<evidence type="ECO:0000259" key="1">
    <source>
        <dbReference type="Pfam" id="PF00881"/>
    </source>
</evidence>
<dbReference type="InterPro" id="IPR020051">
    <property type="entry name" value="SagB-type_dehydrogenase"/>
</dbReference>
<dbReference type="AlphaFoldDB" id="B1I0W4"/>
<dbReference type="InterPro" id="IPR029479">
    <property type="entry name" value="Nitroreductase"/>
</dbReference>
<organism evidence="2 3">
    <name type="scientific">Desulforudis audaxviator (strain MP104C)</name>
    <dbReference type="NCBI Taxonomy" id="477974"/>
    <lineage>
        <taxon>Bacteria</taxon>
        <taxon>Bacillati</taxon>
        <taxon>Bacillota</taxon>
        <taxon>Clostridia</taxon>
        <taxon>Thermoanaerobacterales</taxon>
        <taxon>Candidatus Desulforudaceae</taxon>
        <taxon>Candidatus Desulforudis</taxon>
    </lineage>
</organism>
<dbReference type="SUPFAM" id="SSF55469">
    <property type="entry name" value="FMN-dependent nitroreductase-like"/>
    <property type="match status" value="1"/>
</dbReference>